<feature type="transmembrane region" description="Helical" evidence="12">
    <location>
        <begin position="538"/>
        <end position="560"/>
    </location>
</feature>
<feature type="transmembrane region" description="Helical" evidence="12">
    <location>
        <begin position="1164"/>
        <end position="1185"/>
    </location>
</feature>
<feature type="transmembrane region" description="Helical" evidence="12">
    <location>
        <begin position="1135"/>
        <end position="1158"/>
    </location>
</feature>
<evidence type="ECO:0000256" key="6">
    <source>
        <dbReference type="ARBA" id="ARBA00022741"/>
    </source>
</evidence>
<keyword evidence="16" id="KW-1185">Reference proteome</keyword>
<feature type="transmembrane region" description="Helical" evidence="12">
    <location>
        <begin position="37"/>
        <end position="57"/>
    </location>
</feature>
<feature type="domain" description="ABC transmembrane type-1" evidence="14">
    <location>
        <begin position="913"/>
        <end position="1193"/>
    </location>
</feature>
<dbReference type="Gene3D" id="3.40.50.300">
    <property type="entry name" value="P-loop containing nucleotide triphosphate hydrolases"/>
    <property type="match status" value="2"/>
</dbReference>
<feature type="transmembrane region" description="Helical" evidence="12">
    <location>
        <begin position="900"/>
        <end position="925"/>
    </location>
</feature>
<comment type="subcellular location">
    <subcellularLocation>
        <location evidence="1">Cell membrane</location>
        <topology evidence="1">Multi-pass membrane protein</topology>
    </subcellularLocation>
</comment>
<reference evidence="15" key="1">
    <citation type="journal article" date="2020" name="Stud. Mycol.">
        <title>101 Dothideomycetes genomes: a test case for predicting lifestyles and emergence of pathogens.</title>
        <authorList>
            <person name="Haridas S."/>
            <person name="Albert R."/>
            <person name="Binder M."/>
            <person name="Bloem J."/>
            <person name="Labutti K."/>
            <person name="Salamov A."/>
            <person name="Andreopoulos B."/>
            <person name="Baker S."/>
            <person name="Barry K."/>
            <person name="Bills G."/>
            <person name="Bluhm B."/>
            <person name="Cannon C."/>
            <person name="Castanera R."/>
            <person name="Culley D."/>
            <person name="Daum C."/>
            <person name="Ezra D."/>
            <person name="Gonzalez J."/>
            <person name="Henrissat B."/>
            <person name="Kuo A."/>
            <person name="Liang C."/>
            <person name="Lipzen A."/>
            <person name="Lutzoni F."/>
            <person name="Magnuson J."/>
            <person name="Mondo S."/>
            <person name="Nolan M."/>
            <person name="Ohm R."/>
            <person name="Pangilinan J."/>
            <person name="Park H.-J."/>
            <person name="Ramirez L."/>
            <person name="Alfaro M."/>
            <person name="Sun H."/>
            <person name="Tritt A."/>
            <person name="Yoshinaga Y."/>
            <person name="Zwiers L.-H."/>
            <person name="Turgeon B."/>
            <person name="Goodwin S."/>
            <person name="Spatafora J."/>
            <person name="Crous P."/>
            <person name="Grigoriev I."/>
        </authorList>
    </citation>
    <scope>NUCLEOTIDE SEQUENCE</scope>
    <source>
        <strain evidence="15">CBS 109.77</strain>
    </source>
</reference>
<dbReference type="PANTHER" id="PTHR24223:SF269">
    <property type="entry name" value="ABC MULTIDRUG TRANSPORTER (EUROFUNG)-RELATED"/>
    <property type="match status" value="1"/>
</dbReference>
<dbReference type="Proteomes" id="UP000799757">
    <property type="component" value="Unassembled WGS sequence"/>
</dbReference>
<evidence type="ECO:0000259" key="13">
    <source>
        <dbReference type="PROSITE" id="PS50893"/>
    </source>
</evidence>
<dbReference type="GO" id="GO:0140359">
    <property type="term" value="F:ABC-type transporter activity"/>
    <property type="evidence" value="ECO:0007669"/>
    <property type="project" value="InterPro"/>
</dbReference>
<dbReference type="CDD" id="cd18580">
    <property type="entry name" value="ABC_6TM_ABCC_D2"/>
    <property type="match status" value="1"/>
</dbReference>
<dbReference type="InterPro" id="IPR056227">
    <property type="entry name" value="TMD0_ABC"/>
</dbReference>
<dbReference type="InterPro" id="IPR044746">
    <property type="entry name" value="ABCC_6TM_D1"/>
</dbReference>
<feature type="transmembrane region" description="Helical" evidence="12">
    <location>
        <begin position="952"/>
        <end position="978"/>
    </location>
</feature>
<dbReference type="InterPro" id="IPR050173">
    <property type="entry name" value="ABC_transporter_C-like"/>
</dbReference>
<dbReference type="Pfam" id="PF00664">
    <property type="entry name" value="ABC_membrane"/>
    <property type="match status" value="1"/>
</dbReference>
<comment type="similarity">
    <text evidence="2">Belongs to the ABC transporter superfamily. ABCC family. Conjugate transporter (TC 3.A.1.208) subfamily.</text>
</comment>
<dbReference type="InterPro" id="IPR011527">
    <property type="entry name" value="ABC1_TM_dom"/>
</dbReference>
<dbReference type="Pfam" id="PF24357">
    <property type="entry name" value="TMD0_ABC"/>
    <property type="match status" value="1"/>
</dbReference>
<dbReference type="InterPro" id="IPR003593">
    <property type="entry name" value="AAA+_ATPase"/>
</dbReference>
<feature type="transmembrane region" description="Helical" evidence="12">
    <location>
        <begin position="491"/>
        <end position="518"/>
    </location>
</feature>
<dbReference type="PROSITE" id="PS50893">
    <property type="entry name" value="ABC_TRANSPORTER_2"/>
    <property type="match status" value="2"/>
</dbReference>
<feature type="region of interest" description="Disordered" evidence="11">
    <location>
        <begin position="587"/>
        <end position="614"/>
    </location>
</feature>
<dbReference type="FunFam" id="1.20.1560.10:FF:000055">
    <property type="entry name" value="ABC multidrug transporter (Eurofung)"/>
    <property type="match status" value="1"/>
</dbReference>
<dbReference type="PROSITE" id="PS00211">
    <property type="entry name" value="ABC_TRANSPORTER_1"/>
    <property type="match status" value="2"/>
</dbReference>
<evidence type="ECO:0000256" key="5">
    <source>
        <dbReference type="ARBA" id="ARBA00022692"/>
    </source>
</evidence>
<feature type="compositionally biased region" description="Basic and acidic residues" evidence="11">
    <location>
        <begin position="598"/>
        <end position="614"/>
    </location>
</feature>
<dbReference type="SUPFAM" id="SSF52540">
    <property type="entry name" value="P-loop containing nucleoside triphosphate hydrolases"/>
    <property type="match status" value="2"/>
</dbReference>
<dbReference type="FunFam" id="1.20.1560.10:FF:000066">
    <property type="entry name" value="ABC multidrug transporter (Eurofung)"/>
    <property type="match status" value="1"/>
</dbReference>
<evidence type="ECO:0000256" key="9">
    <source>
        <dbReference type="ARBA" id="ARBA00023136"/>
    </source>
</evidence>
<organism evidence="15 16">
    <name type="scientific">Melanomma pulvis-pyrius CBS 109.77</name>
    <dbReference type="NCBI Taxonomy" id="1314802"/>
    <lineage>
        <taxon>Eukaryota</taxon>
        <taxon>Fungi</taxon>
        <taxon>Dikarya</taxon>
        <taxon>Ascomycota</taxon>
        <taxon>Pezizomycotina</taxon>
        <taxon>Dothideomycetes</taxon>
        <taxon>Pleosporomycetidae</taxon>
        <taxon>Pleosporales</taxon>
        <taxon>Melanommataceae</taxon>
        <taxon>Melanomma</taxon>
    </lineage>
</organism>
<keyword evidence="5 12" id="KW-0812">Transmembrane</keyword>
<keyword evidence="9 12" id="KW-0472">Membrane</keyword>
<feature type="domain" description="ABC transporter" evidence="13">
    <location>
        <begin position="1230"/>
        <end position="1469"/>
    </location>
</feature>
<evidence type="ECO:0000313" key="15">
    <source>
        <dbReference type="EMBL" id="KAF2793473.1"/>
    </source>
</evidence>
<feature type="transmembrane region" description="Helical" evidence="12">
    <location>
        <begin position="104"/>
        <end position="123"/>
    </location>
</feature>
<feature type="domain" description="ABC transmembrane type-1" evidence="14">
    <location>
        <begin position="280"/>
        <end position="558"/>
    </location>
</feature>
<dbReference type="CDD" id="cd18579">
    <property type="entry name" value="ABC_6TM_ABCC_D1"/>
    <property type="match status" value="1"/>
</dbReference>
<keyword evidence="8 12" id="KW-1133">Transmembrane helix</keyword>
<dbReference type="Pfam" id="PF00005">
    <property type="entry name" value="ABC_tran"/>
    <property type="match status" value="2"/>
</dbReference>
<dbReference type="EMBL" id="MU001926">
    <property type="protein sequence ID" value="KAF2793473.1"/>
    <property type="molecule type" value="Genomic_DNA"/>
</dbReference>
<evidence type="ECO:0000256" key="7">
    <source>
        <dbReference type="ARBA" id="ARBA00022840"/>
    </source>
</evidence>
<dbReference type="CDD" id="cd03244">
    <property type="entry name" value="ABCC_MRP_domain2"/>
    <property type="match status" value="1"/>
</dbReference>
<dbReference type="PROSITE" id="PS50929">
    <property type="entry name" value="ABC_TM1F"/>
    <property type="match status" value="2"/>
</dbReference>
<dbReference type="CDD" id="cd03250">
    <property type="entry name" value="ABCC_MRP_domain1"/>
    <property type="match status" value="1"/>
</dbReference>
<feature type="transmembrane region" description="Helical" evidence="12">
    <location>
        <begin position="1024"/>
        <end position="1045"/>
    </location>
</feature>
<dbReference type="SUPFAM" id="SSF90123">
    <property type="entry name" value="ABC transporter transmembrane region"/>
    <property type="match status" value="2"/>
</dbReference>
<keyword evidence="4" id="KW-1003">Cell membrane</keyword>
<evidence type="ECO:0000256" key="1">
    <source>
        <dbReference type="ARBA" id="ARBA00004651"/>
    </source>
</evidence>
<dbReference type="InterPro" id="IPR003439">
    <property type="entry name" value="ABC_transporter-like_ATP-bd"/>
</dbReference>
<dbReference type="OrthoDB" id="6500128at2759"/>
<evidence type="ECO:0000259" key="14">
    <source>
        <dbReference type="PROSITE" id="PS50929"/>
    </source>
</evidence>
<keyword evidence="7" id="KW-0067">ATP-binding</keyword>
<name>A0A6A6XBT5_9PLEO</name>
<evidence type="ECO:0000313" key="16">
    <source>
        <dbReference type="Proteomes" id="UP000799757"/>
    </source>
</evidence>
<evidence type="ECO:0000256" key="8">
    <source>
        <dbReference type="ARBA" id="ARBA00022989"/>
    </source>
</evidence>
<keyword evidence="10" id="KW-0325">Glycoprotein</keyword>
<dbReference type="GO" id="GO:0016887">
    <property type="term" value="F:ATP hydrolysis activity"/>
    <property type="evidence" value="ECO:0007669"/>
    <property type="project" value="InterPro"/>
</dbReference>
<dbReference type="InterPro" id="IPR036640">
    <property type="entry name" value="ABC1_TM_sf"/>
</dbReference>
<dbReference type="FunFam" id="3.40.50.300:FF:001854">
    <property type="entry name" value="ABC multidrug transporter (Eurofung)"/>
    <property type="match status" value="1"/>
</dbReference>
<accession>A0A6A6XBT5</accession>
<feature type="domain" description="ABC transporter" evidence="13">
    <location>
        <begin position="610"/>
        <end position="852"/>
    </location>
</feature>
<evidence type="ECO:0000256" key="3">
    <source>
        <dbReference type="ARBA" id="ARBA00022448"/>
    </source>
</evidence>
<dbReference type="PANTHER" id="PTHR24223">
    <property type="entry name" value="ATP-BINDING CASSETTE SUB-FAMILY C"/>
    <property type="match status" value="1"/>
</dbReference>
<evidence type="ECO:0000256" key="11">
    <source>
        <dbReference type="SAM" id="MobiDB-lite"/>
    </source>
</evidence>
<keyword evidence="6" id="KW-0547">Nucleotide-binding</keyword>
<protein>
    <submittedName>
        <fullName evidence="15">Canalicular multispecific organic anion transporter 1</fullName>
    </submittedName>
</protein>
<sequence>MSSSPIVSCASIDNTFGPWAGEHCRGGFDFTLLFEEAILSVAPLALILCIAPFRITYLWRKQTKVSRSLLLSAKLIAWAFLAAFELALLVLWVKPSTPKNSASVPSAVINFVGSLVLCLLSYFEHIKSIRSSFLLNVYLLFTVIFDAARSRSYSLESQLDMISILFTTRVGVKLFLAIFEARGKQSFLLPEYINCPPEATSGVYSRALFWWQNQLFRKGYSNSIGVDDLFHLDKHLCSDYLHHMIQSAWERLTSRGSNSLFTVTLNKLKWHVLAVIPPRACLIAFNFCQPFLINRAISYSQQPTSAQTTNIGYGLIGSYVLVYIGIAISTGQKDHLTYRFITMMRGGLISMLYNKASDLTLTDVDPSSSLTLMSADIERIVTGMQTAHELWSNALEVGIAIFLLQRELGAACGIPIGVAIVSLAGSLGATGLVMQRQALWLEAIERRIAATTAMLGSMKGVKMCGLTDVLRSDLQKLRVDELDISKKFRKLLIWTMGFSYISPVVSPILTFAVFTIIAQKKGDGATLDTAKVFTSLSLFSLLSEPLGSLIMALAGFMGGVGSFQRIQTFLSSNSRVDKRRLPSLRNSVDSASDVGGYDSDKESQKSRGSMEIRELASTGSQAVIIERGYFGWDKEKQPLGWLQSIDMTVPRAKLTMVVGPVGCGKSTLLKAILGELPVMGGTVQISSLRIALCEQTPWHMNGTVQQSIIGVSDFDQRWYASVVRSCALDEDLCQLPQGDQTQIGSKGIGLSGGQSQRIALARAIYAQKDIVILDDCLSGLDTQTENRVWHSLFGREGLLRRCRSTVLIASSSAKRLPYCDHIVALNRDGKIVEQGSFDELNRTGGYVSTFDLPPPDWDFMPEKHLYEAPPKYTEKVNPTQVTEEDIQAEANRRTGDTAIYLYYVQTVGWVPTIIFIVSITIFIFGQSFPTLWVKWWASFNAEYPNQQLGKWLGVYAMLGVVALLFLIISCWQLIITMVPRSGVNFHWKLLNAVLSSPMTFFSTTDTGVTLNRFSQDLMLIDMELPVAALNTFATFVLVIGQMALIAVASPFAAISFPIVGLSIYAIQRFYLRTSRQLRFLDLEAKSPLYTQFDEMLAGLASIRAFGWQTFLEDKAKALVDRSQRPFYLLFAVQRWLTLVLDLVVAAVATLLIILVVALRGKLSAGYVGVALLNVILFSQSVKLLISFWTQLETHIGSVARIKTFTTDAISEDLEDENQEPPPNWPSEGRIEFKDITACYRPYEPVIDKFSLSIKPGEKVAIVGRTGSGKSSLVLTLFRMLDLSAGSIYVDGLPLHRIPRQTIRSRLIGLPQDAYLLPGTVRVNADPLQQSNDKAIMQALKDVQLWDIVVSKGDESKYAHPLDVEVEDLHFSHGQRQLFCLARAMLRRERGSVVVLDESTSSLDNNTDVHVQKLLRSKFASHTIIAVAHKLDTVLDFDKVVVMHHGSLVEIGEPYKLLEREGSWFKSLYEDGSRNDRGDQDDDDVINIVQ</sequence>
<proteinExistence type="inferred from homology"/>
<dbReference type="FunFam" id="3.40.50.300:FF:000838">
    <property type="entry name" value="ABC multidrug transporter (Eurofung)"/>
    <property type="match status" value="1"/>
</dbReference>
<feature type="transmembrane region" description="Helical" evidence="12">
    <location>
        <begin position="69"/>
        <end position="92"/>
    </location>
</feature>
<dbReference type="SMART" id="SM00382">
    <property type="entry name" value="AAA"/>
    <property type="match status" value="2"/>
</dbReference>
<dbReference type="InterPro" id="IPR044726">
    <property type="entry name" value="ABCC_6TM_D2"/>
</dbReference>
<dbReference type="GO" id="GO:0005524">
    <property type="term" value="F:ATP binding"/>
    <property type="evidence" value="ECO:0007669"/>
    <property type="project" value="UniProtKB-KW"/>
</dbReference>
<evidence type="ECO:0000256" key="2">
    <source>
        <dbReference type="ARBA" id="ARBA00009726"/>
    </source>
</evidence>
<evidence type="ECO:0000256" key="12">
    <source>
        <dbReference type="SAM" id="Phobius"/>
    </source>
</evidence>
<dbReference type="InterPro" id="IPR027417">
    <property type="entry name" value="P-loop_NTPase"/>
</dbReference>
<evidence type="ECO:0000256" key="4">
    <source>
        <dbReference type="ARBA" id="ARBA00022475"/>
    </source>
</evidence>
<gene>
    <name evidence="15" type="ORF">K505DRAFT_325457</name>
</gene>
<dbReference type="Gene3D" id="1.20.1560.10">
    <property type="entry name" value="ABC transporter type 1, transmembrane domain"/>
    <property type="match status" value="2"/>
</dbReference>
<evidence type="ECO:0000256" key="10">
    <source>
        <dbReference type="ARBA" id="ARBA00023180"/>
    </source>
</evidence>
<keyword evidence="3" id="KW-0813">Transport</keyword>
<feature type="transmembrane region" description="Helical" evidence="12">
    <location>
        <begin position="1051"/>
        <end position="1071"/>
    </location>
</feature>
<dbReference type="GO" id="GO:0005886">
    <property type="term" value="C:plasma membrane"/>
    <property type="evidence" value="ECO:0007669"/>
    <property type="project" value="UniProtKB-SubCell"/>
</dbReference>
<dbReference type="InterPro" id="IPR017871">
    <property type="entry name" value="ABC_transporter-like_CS"/>
</dbReference>